<organism evidence="1 2">
    <name type="scientific">Fluctibacter halophilus</name>
    <dbReference type="NCBI Taxonomy" id="226011"/>
    <lineage>
        <taxon>Bacteria</taxon>
        <taxon>Pseudomonadati</taxon>
        <taxon>Pseudomonadota</taxon>
        <taxon>Gammaproteobacteria</taxon>
        <taxon>Alteromonadales</taxon>
        <taxon>Alteromonadaceae</taxon>
        <taxon>Fluctibacter</taxon>
    </lineage>
</organism>
<protein>
    <submittedName>
        <fullName evidence="1">Uncharacterized protein</fullName>
    </submittedName>
</protein>
<dbReference type="RefSeq" id="WP_229161341.1">
    <property type="nucleotide sequence ID" value="NZ_JAJEWP010000004.1"/>
</dbReference>
<accession>A0ABS8G9T6</accession>
<gene>
    <name evidence="1" type="ORF">LJ739_13685</name>
</gene>
<sequence>MNANLSVATRQKTWSKVLLVKLAVTVTLLFTSGCASQQVSGQNALQAHQWLDQIIIVSRNKPPTLTEQSTLLTALSMTCRSHLKQAKLLNKALRFRVDALVLAQKSNASGLP</sequence>
<comment type="caution">
    <text evidence="1">The sequence shown here is derived from an EMBL/GenBank/DDBJ whole genome shotgun (WGS) entry which is preliminary data.</text>
</comment>
<evidence type="ECO:0000313" key="1">
    <source>
        <dbReference type="EMBL" id="MCC2617300.1"/>
    </source>
</evidence>
<keyword evidence="2" id="KW-1185">Reference proteome</keyword>
<proteinExistence type="predicted"/>
<dbReference type="EMBL" id="JAJEWP010000004">
    <property type="protein sequence ID" value="MCC2617300.1"/>
    <property type="molecule type" value="Genomic_DNA"/>
</dbReference>
<dbReference type="Proteomes" id="UP001520878">
    <property type="component" value="Unassembled WGS sequence"/>
</dbReference>
<name>A0ABS8G9T6_9ALTE</name>
<reference evidence="1 2" key="1">
    <citation type="submission" date="2021-10" db="EMBL/GenBank/DDBJ databases">
        <title>Draft genome of Aestuariibacter halophilus JC2043.</title>
        <authorList>
            <person name="Emsley S.A."/>
            <person name="Pfannmuller K.M."/>
            <person name="Ushijima B."/>
            <person name="Saw J.H."/>
            <person name="Videau P."/>
        </authorList>
    </citation>
    <scope>NUCLEOTIDE SEQUENCE [LARGE SCALE GENOMIC DNA]</scope>
    <source>
        <strain evidence="1 2">JC2043</strain>
    </source>
</reference>
<evidence type="ECO:0000313" key="2">
    <source>
        <dbReference type="Proteomes" id="UP001520878"/>
    </source>
</evidence>